<evidence type="ECO:0000313" key="2">
    <source>
        <dbReference type="Proteomes" id="UP001067708"/>
    </source>
</evidence>
<dbReference type="Proteomes" id="UP001067708">
    <property type="component" value="Unassembled WGS sequence"/>
</dbReference>
<protein>
    <submittedName>
        <fullName evidence="1">Uncharacterized protein</fullName>
    </submittedName>
</protein>
<reference evidence="1" key="1">
    <citation type="submission" date="2022-09" db="EMBL/GenBank/DDBJ databases">
        <title>Genome analysis and characterization of larvicidal activity of Brevibacillus strains.</title>
        <authorList>
            <person name="Patrusheva E.V."/>
            <person name="Izotova A.O."/>
            <person name="Toshchakov S.V."/>
            <person name="Sineoky S.P."/>
        </authorList>
    </citation>
    <scope>NUCLEOTIDE SEQUENCE</scope>
    <source>
        <strain evidence="1">VKPM_B-13244</strain>
    </source>
</reference>
<dbReference type="RefSeq" id="WP_258418296.1">
    <property type="nucleotide sequence ID" value="NZ_BORK01000013.1"/>
</dbReference>
<organism evidence="1 2">
    <name type="scientific">Brevibacillus halotolerans</name>
    <dbReference type="NCBI Taxonomy" id="1507437"/>
    <lineage>
        <taxon>Bacteria</taxon>
        <taxon>Bacillati</taxon>
        <taxon>Bacillota</taxon>
        <taxon>Bacilli</taxon>
        <taxon>Bacillales</taxon>
        <taxon>Paenibacillaceae</taxon>
        <taxon>Brevibacillus</taxon>
    </lineage>
</organism>
<comment type="caution">
    <text evidence="1">The sequence shown here is derived from an EMBL/GenBank/DDBJ whole genome shotgun (WGS) entry which is preliminary data.</text>
</comment>
<accession>A0ABT4I426</accession>
<sequence>MKKLILSLLFLSVLLPSILSEPEKNGLEYQAYAKNYLDDAGH</sequence>
<dbReference type="EMBL" id="JAPTNG010000021">
    <property type="protein sequence ID" value="MCZ0833297.1"/>
    <property type="molecule type" value="Genomic_DNA"/>
</dbReference>
<evidence type="ECO:0000313" key="1">
    <source>
        <dbReference type="EMBL" id="MCZ0833297.1"/>
    </source>
</evidence>
<name>A0ABT4I426_9BACL</name>
<gene>
    <name evidence="1" type="ORF">O0535_21530</name>
</gene>
<keyword evidence="2" id="KW-1185">Reference proteome</keyword>
<proteinExistence type="predicted"/>